<evidence type="ECO:0000313" key="4">
    <source>
        <dbReference type="Proteomes" id="UP001606134"/>
    </source>
</evidence>
<accession>A0ABW7HBG2</accession>
<feature type="domain" description="ChrB N-terminal" evidence="2">
    <location>
        <begin position="18"/>
        <end position="146"/>
    </location>
</feature>
<dbReference type="Proteomes" id="UP001606134">
    <property type="component" value="Unassembled WGS sequence"/>
</dbReference>
<reference evidence="3 4" key="1">
    <citation type="submission" date="2024-08" db="EMBL/GenBank/DDBJ databases">
        <authorList>
            <person name="Lu H."/>
        </authorList>
    </citation>
    <scope>NUCLEOTIDE SEQUENCE [LARGE SCALE GENOMIC DNA]</scope>
    <source>
        <strain evidence="3 4">BYS78W</strain>
    </source>
</reference>
<dbReference type="RefSeq" id="WP_394409759.1">
    <property type="nucleotide sequence ID" value="NZ_JBIGIC010000005.1"/>
</dbReference>
<sequence>MKWLLLILSLPTENAATRMRVWRALKACGAAVLRDGVYLLPQSPEHEAALSGIADDLRQNDGTAHLLATQTADEQFAVLFDRGAEFGSLLADIADARRRLAPEQAVDAVRQARKLRKAFEALAAIDFFPGESQRQARAALEELEAQASRLLSPDEPQPAKQAITPLDRADYQGRVWATRARPWVDRLACAWLIRRFIDPGARFLWLQSLADCPKQPLGFDFDGATFTHVGARVTFETLLASFGLETPALLRLGLLVHSLDVGGVQPPEAVGVERVLAGMRDAITDDDQLMQVAAGVFEGLLTAFQNAEEKP</sequence>
<evidence type="ECO:0000313" key="3">
    <source>
        <dbReference type="EMBL" id="MFG6487258.1"/>
    </source>
</evidence>
<dbReference type="EMBL" id="JBIGIC010000005">
    <property type="protein sequence ID" value="MFG6487258.1"/>
    <property type="molecule type" value="Genomic_DNA"/>
</dbReference>
<gene>
    <name evidence="3" type="ORF">ACG04R_11305</name>
</gene>
<dbReference type="Pfam" id="PF09828">
    <property type="entry name" value="ChrB_C"/>
    <property type="match status" value="1"/>
</dbReference>
<feature type="domain" description="ChrB C-terminal" evidence="1">
    <location>
        <begin position="176"/>
        <end position="303"/>
    </location>
</feature>
<organism evidence="3 4">
    <name type="scientific">Pelomonas candidula</name>
    <dbReference type="NCBI Taxonomy" id="3299025"/>
    <lineage>
        <taxon>Bacteria</taxon>
        <taxon>Pseudomonadati</taxon>
        <taxon>Pseudomonadota</taxon>
        <taxon>Betaproteobacteria</taxon>
        <taxon>Burkholderiales</taxon>
        <taxon>Sphaerotilaceae</taxon>
        <taxon>Roseateles</taxon>
    </lineage>
</organism>
<evidence type="ECO:0000259" key="1">
    <source>
        <dbReference type="Pfam" id="PF09828"/>
    </source>
</evidence>
<name>A0ABW7HBG2_9BURK</name>
<dbReference type="InterPro" id="IPR046858">
    <property type="entry name" value="ChrB_N"/>
</dbReference>
<proteinExistence type="predicted"/>
<evidence type="ECO:0000259" key="2">
    <source>
        <dbReference type="Pfam" id="PF20229"/>
    </source>
</evidence>
<dbReference type="InterPro" id="IPR018634">
    <property type="entry name" value="ChrB_C"/>
</dbReference>
<dbReference type="Pfam" id="PF20229">
    <property type="entry name" value="ChrB_N"/>
    <property type="match status" value="1"/>
</dbReference>
<comment type="caution">
    <text evidence="3">The sequence shown here is derived from an EMBL/GenBank/DDBJ whole genome shotgun (WGS) entry which is preliminary data.</text>
</comment>
<protein>
    <submittedName>
        <fullName evidence="3">Chromate resistance protein ChrB domain-containing protein</fullName>
    </submittedName>
</protein>
<keyword evidence="4" id="KW-1185">Reference proteome</keyword>